<keyword evidence="3" id="KW-1185">Reference proteome</keyword>
<dbReference type="Gene3D" id="3.40.50.1110">
    <property type="entry name" value="SGNH hydrolase"/>
    <property type="match status" value="1"/>
</dbReference>
<dbReference type="Proteomes" id="UP000287766">
    <property type="component" value="Unassembled WGS sequence"/>
</dbReference>
<keyword evidence="1" id="KW-0732">Signal</keyword>
<evidence type="ECO:0008006" key="4">
    <source>
        <dbReference type="Google" id="ProtNLM"/>
    </source>
</evidence>
<protein>
    <recommendedName>
        <fullName evidence="4">SGNH/GDSL hydrolase family protein</fullName>
    </recommendedName>
</protein>
<feature type="chain" id="PRO_5031435014" description="SGNH/GDSL hydrolase family protein" evidence="1">
    <location>
        <begin position="22"/>
        <end position="262"/>
    </location>
</feature>
<accession>A0A7Z7EUP5</accession>
<proteinExistence type="predicted"/>
<dbReference type="GO" id="GO:0016788">
    <property type="term" value="F:hydrolase activity, acting on ester bonds"/>
    <property type="evidence" value="ECO:0007669"/>
    <property type="project" value="UniProtKB-ARBA"/>
</dbReference>
<sequence length="262" mass="29355">MLRKLLVGWIVALALVAPVQAADNPERVLFVGNSFSFYSNGIHNHFANLLRAEGAWQAGENRVRLLTLSGGHIHETGRLLNSYLSAGDDNWHAVVLQGHSNEPLDKKKSARFEKAMELMIQALRDRDIQPVLFMTWGYQNEPSMSRKLQAAYERVGKRHDALVVPVGVAFAAAAERHPEINLFMKDVRGAADEQLLYRRDIKHPSMAGTYLAACVMYASLYQRSPEGNLFTADLDTDTALALQRLSWQVVADYFALTTTEQE</sequence>
<evidence type="ECO:0000313" key="3">
    <source>
        <dbReference type="Proteomes" id="UP000287766"/>
    </source>
</evidence>
<comment type="caution">
    <text evidence="2">The sequence shown here is derived from an EMBL/GenBank/DDBJ whole genome shotgun (WGS) entry which is preliminary data.</text>
</comment>
<organism evidence="2 3">
    <name type="scientific">Pseudidiomarina aestuarii</name>
    <dbReference type="NCBI Taxonomy" id="624146"/>
    <lineage>
        <taxon>Bacteria</taxon>
        <taxon>Pseudomonadati</taxon>
        <taxon>Pseudomonadota</taxon>
        <taxon>Gammaproteobacteria</taxon>
        <taxon>Alteromonadales</taxon>
        <taxon>Idiomarinaceae</taxon>
        <taxon>Pseudidiomarina</taxon>
    </lineage>
</organism>
<dbReference type="SUPFAM" id="SSF52266">
    <property type="entry name" value="SGNH hydrolase"/>
    <property type="match status" value="1"/>
</dbReference>
<reference evidence="3" key="1">
    <citation type="journal article" date="2018" name="Front. Microbiol.">
        <title>Genome-Based Analysis Reveals the Taxonomy and Diversity of the Family Idiomarinaceae.</title>
        <authorList>
            <person name="Liu Y."/>
            <person name="Lai Q."/>
            <person name="Shao Z."/>
        </authorList>
    </citation>
    <scope>NUCLEOTIDE SEQUENCE [LARGE SCALE GENOMIC DNA]</scope>
    <source>
        <strain evidence="3">KYW314</strain>
    </source>
</reference>
<evidence type="ECO:0000313" key="2">
    <source>
        <dbReference type="EMBL" id="RUO42009.1"/>
    </source>
</evidence>
<dbReference type="EMBL" id="PIPR01000001">
    <property type="protein sequence ID" value="RUO42009.1"/>
    <property type="molecule type" value="Genomic_DNA"/>
</dbReference>
<dbReference type="RefSeq" id="WP_169930735.1">
    <property type="nucleotide sequence ID" value="NZ_PIPR01000001.1"/>
</dbReference>
<gene>
    <name evidence="2" type="ORF">CWE22_07660</name>
</gene>
<name>A0A7Z7EUP5_9GAMM</name>
<feature type="signal peptide" evidence="1">
    <location>
        <begin position="1"/>
        <end position="21"/>
    </location>
</feature>
<dbReference type="AlphaFoldDB" id="A0A7Z7EUP5"/>
<dbReference type="InterPro" id="IPR036514">
    <property type="entry name" value="SGNH_hydro_sf"/>
</dbReference>
<evidence type="ECO:0000256" key="1">
    <source>
        <dbReference type="SAM" id="SignalP"/>
    </source>
</evidence>